<keyword evidence="3" id="KW-0804">Transcription</keyword>
<evidence type="ECO:0000256" key="3">
    <source>
        <dbReference type="ARBA" id="ARBA00023163"/>
    </source>
</evidence>
<dbReference type="EMBL" id="LARY01000002">
    <property type="protein sequence ID" value="RDX00676.1"/>
    <property type="molecule type" value="Genomic_DNA"/>
</dbReference>
<proteinExistence type="predicted"/>
<evidence type="ECO:0000259" key="4">
    <source>
        <dbReference type="PROSITE" id="PS50995"/>
    </source>
</evidence>
<protein>
    <submittedName>
        <fullName evidence="5">MarR family transcriptional regulator</fullName>
    </submittedName>
</protein>
<dbReference type="Pfam" id="PF12802">
    <property type="entry name" value="MarR_2"/>
    <property type="match status" value="1"/>
</dbReference>
<dbReference type="InterPro" id="IPR000835">
    <property type="entry name" value="HTH_MarR-typ"/>
</dbReference>
<dbReference type="PANTHER" id="PTHR42756:SF1">
    <property type="entry name" value="TRANSCRIPTIONAL REPRESSOR OF EMRAB OPERON"/>
    <property type="match status" value="1"/>
</dbReference>
<dbReference type="AlphaFoldDB" id="A0A3D8TSI3"/>
<keyword evidence="1" id="KW-0805">Transcription regulation</keyword>
<dbReference type="PANTHER" id="PTHR42756">
    <property type="entry name" value="TRANSCRIPTIONAL REGULATOR, MARR"/>
    <property type="match status" value="1"/>
</dbReference>
<dbReference type="Gene3D" id="1.10.10.10">
    <property type="entry name" value="Winged helix-like DNA-binding domain superfamily/Winged helix DNA-binding domain"/>
    <property type="match status" value="1"/>
</dbReference>
<evidence type="ECO:0000313" key="6">
    <source>
        <dbReference type="Proteomes" id="UP000257055"/>
    </source>
</evidence>
<evidence type="ECO:0000256" key="1">
    <source>
        <dbReference type="ARBA" id="ARBA00023015"/>
    </source>
</evidence>
<feature type="domain" description="HTH marR-type" evidence="4">
    <location>
        <begin position="4"/>
        <end position="139"/>
    </location>
</feature>
<dbReference type="GO" id="GO:0003700">
    <property type="term" value="F:DNA-binding transcription factor activity"/>
    <property type="evidence" value="ECO:0007669"/>
    <property type="project" value="InterPro"/>
</dbReference>
<dbReference type="InterPro" id="IPR036390">
    <property type="entry name" value="WH_DNA-bd_sf"/>
</dbReference>
<comment type="caution">
    <text evidence="5">The sequence shown here is derived from an EMBL/GenBank/DDBJ whole genome shotgun (WGS) entry which is preliminary data.</text>
</comment>
<dbReference type="SMART" id="SM00347">
    <property type="entry name" value="HTH_MARR"/>
    <property type="match status" value="1"/>
</dbReference>
<accession>A0A3D8TSI3</accession>
<reference evidence="6" key="1">
    <citation type="submission" date="2015-04" db="EMBL/GenBank/DDBJ databases">
        <authorList>
            <person name="Schardt J."/>
            <person name="Mueller-Herbst S."/>
            <person name="Scherer S."/>
            <person name="Huptas C."/>
        </authorList>
    </citation>
    <scope>NUCLEOTIDE SEQUENCE [LARGE SCALE GENOMIC DNA]</scope>
    <source>
        <strain evidence="6">Kiel-L1</strain>
    </source>
</reference>
<sequence length="150" mass="17253">MNNEKQLNQQIAMFYFAYKSFTDSLDAIISPRGLSHFHHRILFFAEQIPGMTTSELTQILEISKQALAKPLRELKEKGLIYIAISEEDQRKRTLFLTSTGIHLMRDLSRQQQKQFTEAYKQAGDLGGTAFTAVLKEFAKDRPGMSFIDQF</sequence>
<keyword evidence="6" id="KW-1185">Reference proteome</keyword>
<dbReference type="GO" id="GO:0003677">
    <property type="term" value="F:DNA binding"/>
    <property type="evidence" value="ECO:0007669"/>
    <property type="project" value="UniProtKB-KW"/>
</dbReference>
<gene>
    <name evidence="5" type="ORF">UR08_06720</name>
</gene>
<evidence type="ECO:0000313" key="5">
    <source>
        <dbReference type="EMBL" id="RDX00676.1"/>
    </source>
</evidence>
<dbReference type="Proteomes" id="UP000257055">
    <property type="component" value="Unassembled WGS sequence"/>
</dbReference>
<name>A0A3D8TSI3_9LIST</name>
<dbReference type="PROSITE" id="PS50995">
    <property type="entry name" value="HTH_MARR_2"/>
    <property type="match status" value="1"/>
</dbReference>
<evidence type="ECO:0000256" key="2">
    <source>
        <dbReference type="ARBA" id="ARBA00023125"/>
    </source>
</evidence>
<dbReference type="SUPFAM" id="SSF46785">
    <property type="entry name" value="Winged helix' DNA-binding domain"/>
    <property type="match status" value="1"/>
</dbReference>
<keyword evidence="2" id="KW-0238">DNA-binding</keyword>
<dbReference type="RefSeq" id="WP_115752914.1">
    <property type="nucleotide sequence ID" value="NZ_LARY01000002.1"/>
</dbReference>
<organism evidence="5 6">
    <name type="scientific">Listeria kieliensis</name>
    <dbReference type="NCBI Taxonomy" id="1621700"/>
    <lineage>
        <taxon>Bacteria</taxon>
        <taxon>Bacillati</taxon>
        <taxon>Bacillota</taxon>
        <taxon>Bacilli</taxon>
        <taxon>Bacillales</taxon>
        <taxon>Listeriaceae</taxon>
        <taxon>Listeria</taxon>
    </lineage>
</organism>
<dbReference type="InterPro" id="IPR036388">
    <property type="entry name" value="WH-like_DNA-bd_sf"/>
</dbReference>